<sequence>MNEFRRGAGSFKQDKRTEKNKQIVKKRSGGLNRKEKGAAAERMAAERLQALGYRIIHRNWRCRTGEIDIIARDGNCWVFVEVRSRCGLAGAEEAAEAIDWRKQHRVRAVAEVYVNRYRLHEAEIRFDAVAVALGGHPSNPPDITVFRNAF</sequence>
<accession>A0A3A3GEB2</accession>
<evidence type="ECO:0000313" key="5">
    <source>
        <dbReference type="Proteomes" id="UP000266177"/>
    </source>
</evidence>
<dbReference type="AlphaFoldDB" id="A0A3A3GEB2"/>
<evidence type="ECO:0000313" key="4">
    <source>
        <dbReference type="EMBL" id="RJG22275.1"/>
    </source>
</evidence>
<feature type="region of interest" description="Disordered" evidence="3">
    <location>
        <begin position="1"/>
        <end position="22"/>
    </location>
</feature>
<dbReference type="OrthoDB" id="9802516at2"/>
<evidence type="ECO:0000256" key="1">
    <source>
        <dbReference type="ARBA" id="ARBA00006738"/>
    </source>
</evidence>
<dbReference type="InterPro" id="IPR011335">
    <property type="entry name" value="Restrct_endonuc-II-like"/>
</dbReference>
<dbReference type="RefSeq" id="WP_119794888.1">
    <property type="nucleotide sequence ID" value="NZ_QYZD01000017.1"/>
</dbReference>
<organism evidence="4 5">
    <name type="scientific">Paenibacillus thiaminolyticus</name>
    <name type="common">Bacillus thiaminolyticus</name>
    <dbReference type="NCBI Taxonomy" id="49283"/>
    <lineage>
        <taxon>Bacteria</taxon>
        <taxon>Bacillati</taxon>
        <taxon>Bacillota</taxon>
        <taxon>Bacilli</taxon>
        <taxon>Bacillales</taxon>
        <taxon>Paenibacillaceae</taxon>
        <taxon>Paenibacillus</taxon>
    </lineage>
</organism>
<dbReference type="SUPFAM" id="SSF52980">
    <property type="entry name" value="Restriction endonuclease-like"/>
    <property type="match status" value="1"/>
</dbReference>
<protein>
    <recommendedName>
        <fullName evidence="2">UPF0102 protein DQX05_17945</fullName>
    </recommendedName>
</protein>
<feature type="compositionally biased region" description="Basic and acidic residues" evidence="3">
    <location>
        <begin position="1"/>
        <end position="21"/>
    </location>
</feature>
<dbReference type="Pfam" id="PF02021">
    <property type="entry name" value="UPF0102"/>
    <property type="match status" value="1"/>
</dbReference>
<dbReference type="HAMAP" id="MF_00048">
    <property type="entry name" value="UPF0102"/>
    <property type="match status" value="1"/>
</dbReference>
<dbReference type="PANTHER" id="PTHR34039:SF1">
    <property type="entry name" value="UPF0102 PROTEIN YRAN"/>
    <property type="match status" value="1"/>
</dbReference>
<name>A0A3A3GEB2_PANTH</name>
<dbReference type="NCBIfam" id="NF009154">
    <property type="entry name" value="PRK12497.3-3"/>
    <property type="match status" value="1"/>
</dbReference>
<dbReference type="InterPro" id="IPR011856">
    <property type="entry name" value="tRNA_endonuc-like_dom_sf"/>
</dbReference>
<dbReference type="GO" id="GO:0003676">
    <property type="term" value="F:nucleic acid binding"/>
    <property type="evidence" value="ECO:0007669"/>
    <property type="project" value="InterPro"/>
</dbReference>
<evidence type="ECO:0000256" key="3">
    <source>
        <dbReference type="SAM" id="MobiDB-lite"/>
    </source>
</evidence>
<dbReference type="PANTHER" id="PTHR34039">
    <property type="entry name" value="UPF0102 PROTEIN YRAN"/>
    <property type="match status" value="1"/>
</dbReference>
<dbReference type="Proteomes" id="UP000266177">
    <property type="component" value="Unassembled WGS sequence"/>
</dbReference>
<dbReference type="InterPro" id="IPR003509">
    <property type="entry name" value="UPF0102_YraN-like"/>
</dbReference>
<comment type="similarity">
    <text evidence="1 2">Belongs to the UPF0102 family.</text>
</comment>
<dbReference type="Gene3D" id="3.40.1350.10">
    <property type="match status" value="1"/>
</dbReference>
<gene>
    <name evidence="4" type="ORF">DQX05_17945</name>
</gene>
<dbReference type="NCBIfam" id="TIGR00252">
    <property type="entry name" value="YraN family protein"/>
    <property type="match status" value="1"/>
</dbReference>
<dbReference type="EMBL" id="QYZD01000017">
    <property type="protein sequence ID" value="RJG22275.1"/>
    <property type="molecule type" value="Genomic_DNA"/>
</dbReference>
<dbReference type="NCBIfam" id="NF009150">
    <property type="entry name" value="PRK12497.1-3"/>
    <property type="match status" value="1"/>
</dbReference>
<evidence type="ECO:0000256" key="2">
    <source>
        <dbReference type="HAMAP-Rule" id="MF_00048"/>
    </source>
</evidence>
<proteinExistence type="inferred from homology"/>
<reference evidence="4 5" key="1">
    <citation type="submission" date="2018-09" db="EMBL/GenBank/DDBJ databases">
        <title>Paenibacillus SK2017-BO5.</title>
        <authorList>
            <person name="Piskunova J.V."/>
            <person name="Dubiley S.A."/>
            <person name="Severinov K.V."/>
        </authorList>
    </citation>
    <scope>NUCLEOTIDE SEQUENCE [LARGE SCALE GENOMIC DNA]</scope>
    <source>
        <strain evidence="4 5">BO5</strain>
    </source>
</reference>
<comment type="caution">
    <text evidence="4">The sequence shown here is derived from an EMBL/GenBank/DDBJ whole genome shotgun (WGS) entry which is preliminary data.</text>
</comment>